<gene>
    <name evidence="1" type="ORF">SEA_CONBOY_15</name>
</gene>
<protein>
    <submittedName>
        <fullName evidence="1">Minor tail protein</fullName>
    </submittedName>
</protein>
<sequence length="156" mass="18076">MSATMRFEGEGFRAFNLMLQRFQINFNDSEQVFEAIADHQMTVWQKQFDQEGAYTGPGTWSALSPNYGAWKQRHYPGKKILELTGDLRESLTQRPFGVDEINDHVMVIGTAVPYSAFHQNGTETMPARRILETPPERDRLQYAKYLQNWIVKRSVT</sequence>
<dbReference type="EMBL" id="KX522650">
    <property type="protein sequence ID" value="ANU79618.1"/>
    <property type="molecule type" value="Genomic_DNA"/>
</dbReference>
<proteinExistence type="predicted"/>
<accession>A0A1B1SFZ1</accession>
<evidence type="ECO:0000313" key="1">
    <source>
        <dbReference type="EMBL" id="ANU79618.1"/>
    </source>
</evidence>
<dbReference type="InterPro" id="IPR006522">
    <property type="entry name" value="Phage_virion_morphogenesis"/>
</dbReference>
<evidence type="ECO:0000313" key="2">
    <source>
        <dbReference type="Proteomes" id="UP000229327"/>
    </source>
</evidence>
<dbReference type="Proteomes" id="UP000229327">
    <property type="component" value="Segment"/>
</dbReference>
<organism evidence="1 2">
    <name type="scientific">Arthrobacter phage Conboy</name>
    <dbReference type="NCBI Taxonomy" id="1873902"/>
    <lineage>
        <taxon>Viruses</taxon>
        <taxon>Duplodnaviria</taxon>
        <taxon>Heunggongvirae</taxon>
        <taxon>Uroviricota</taxon>
        <taxon>Caudoviricetes</taxon>
        <taxon>Klausavirus</taxon>
        <taxon>Klausavirus princesstrina</taxon>
    </lineage>
</organism>
<name>A0A1B1SFZ1_9CAUD</name>
<reference evidence="1 2" key="1">
    <citation type="submission" date="2016-07" db="EMBL/GenBank/DDBJ databases">
        <authorList>
            <person name="Conboy A.J."/>
            <person name="Conboy D.B."/>
            <person name="Dunbar D."/>
            <person name="Moy E.A."/>
            <person name="Schaff J.E."/>
            <person name="Dashiell C.L."/>
            <person name="Macialek J.A."/>
            <person name="Page S.T."/>
            <person name="Bradley K.W."/>
            <person name="Asai D.J."/>
            <person name="Bowman C.A."/>
            <person name="Russell D.A."/>
            <person name="Pope W.H."/>
            <person name="Jacobs-Sera D."/>
            <person name="Hendrix R.W."/>
            <person name="Hatfull G.F."/>
        </authorList>
    </citation>
    <scope>NUCLEOTIDE SEQUENCE [LARGE SCALE GENOMIC DNA]</scope>
</reference>
<dbReference type="Pfam" id="PF05069">
    <property type="entry name" value="Phage_tail_S"/>
    <property type="match status" value="1"/>
</dbReference>